<dbReference type="EMBL" id="BARU01028821">
    <property type="protein sequence ID" value="GAH74786.1"/>
    <property type="molecule type" value="Genomic_DNA"/>
</dbReference>
<proteinExistence type="predicted"/>
<organism evidence="1">
    <name type="scientific">marine sediment metagenome</name>
    <dbReference type="NCBI Taxonomy" id="412755"/>
    <lineage>
        <taxon>unclassified sequences</taxon>
        <taxon>metagenomes</taxon>
        <taxon>ecological metagenomes</taxon>
    </lineage>
</organism>
<feature type="non-terminal residue" evidence="1">
    <location>
        <position position="39"/>
    </location>
</feature>
<gene>
    <name evidence="1" type="ORF">S03H2_45960</name>
</gene>
<evidence type="ECO:0000313" key="1">
    <source>
        <dbReference type="EMBL" id="GAH74786.1"/>
    </source>
</evidence>
<sequence length="39" mass="4719">MLNKKHTDKLCEIQEKYITYFEKTKGEGSPIYQDIISYY</sequence>
<name>X1HXA0_9ZZZZ</name>
<dbReference type="AlphaFoldDB" id="X1HXA0"/>
<comment type="caution">
    <text evidence="1">The sequence shown here is derived from an EMBL/GenBank/DDBJ whole genome shotgun (WGS) entry which is preliminary data.</text>
</comment>
<protein>
    <submittedName>
        <fullName evidence="1">Uncharacterized protein</fullName>
    </submittedName>
</protein>
<accession>X1HXA0</accession>
<reference evidence="1" key="1">
    <citation type="journal article" date="2014" name="Front. Microbiol.">
        <title>High frequency of phylogenetically diverse reductive dehalogenase-homologous genes in deep subseafloor sedimentary metagenomes.</title>
        <authorList>
            <person name="Kawai M."/>
            <person name="Futagami T."/>
            <person name="Toyoda A."/>
            <person name="Takaki Y."/>
            <person name="Nishi S."/>
            <person name="Hori S."/>
            <person name="Arai W."/>
            <person name="Tsubouchi T."/>
            <person name="Morono Y."/>
            <person name="Uchiyama I."/>
            <person name="Ito T."/>
            <person name="Fujiyama A."/>
            <person name="Inagaki F."/>
            <person name="Takami H."/>
        </authorList>
    </citation>
    <scope>NUCLEOTIDE SEQUENCE</scope>
    <source>
        <strain evidence="1">Expedition CK06-06</strain>
    </source>
</reference>